<dbReference type="InterPro" id="IPR013783">
    <property type="entry name" value="Ig-like_fold"/>
</dbReference>
<evidence type="ECO:0000313" key="3">
    <source>
        <dbReference type="Proteomes" id="UP000664795"/>
    </source>
</evidence>
<dbReference type="EMBL" id="JAFMYU010000025">
    <property type="protein sequence ID" value="MBO0934044.1"/>
    <property type="molecule type" value="Genomic_DNA"/>
</dbReference>
<evidence type="ECO:0000256" key="1">
    <source>
        <dbReference type="SAM" id="SignalP"/>
    </source>
</evidence>
<organism evidence="2 3">
    <name type="scientific">Fibrella aquatilis</name>
    <dbReference type="NCBI Taxonomy" id="2817059"/>
    <lineage>
        <taxon>Bacteria</taxon>
        <taxon>Pseudomonadati</taxon>
        <taxon>Bacteroidota</taxon>
        <taxon>Cytophagia</taxon>
        <taxon>Cytophagales</taxon>
        <taxon>Spirosomataceae</taxon>
        <taxon>Fibrella</taxon>
    </lineage>
</organism>
<keyword evidence="3" id="KW-1185">Reference proteome</keyword>
<dbReference type="SUPFAM" id="SSF49299">
    <property type="entry name" value="PKD domain"/>
    <property type="match status" value="1"/>
</dbReference>
<feature type="chain" id="PRO_5036679869" evidence="1">
    <location>
        <begin position="28"/>
        <end position="1066"/>
    </location>
</feature>
<dbReference type="Gene3D" id="2.160.20.10">
    <property type="entry name" value="Single-stranded right-handed beta-helix, Pectin lyase-like"/>
    <property type="match status" value="1"/>
</dbReference>
<dbReference type="Gene3D" id="2.60.40.10">
    <property type="entry name" value="Immunoglobulins"/>
    <property type="match status" value="1"/>
</dbReference>
<protein>
    <submittedName>
        <fullName evidence="2">T9SS type A sorting domain-containing protein</fullName>
    </submittedName>
</protein>
<dbReference type="InterPro" id="IPR035986">
    <property type="entry name" value="PKD_dom_sf"/>
</dbReference>
<dbReference type="NCBIfam" id="NF041518">
    <property type="entry name" value="choice_anch_Q"/>
    <property type="match status" value="1"/>
</dbReference>
<reference evidence="2 3" key="1">
    <citation type="submission" date="2021-03" db="EMBL/GenBank/DDBJ databases">
        <title>Fibrella sp. HMF5036 genome sequencing and assembly.</title>
        <authorList>
            <person name="Kang H."/>
            <person name="Kim H."/>
            <person name="Bae S."/>
            <person name="Joh K."/>
        </authorList>
    </citation>
    <scope>NUCLEOTIDE SEQUENCE [LARGE SCALE GENOMIC DNA]</scope>
    <source>
        <strain evidence="2 3">HMF5036</strain>
    </source>
</reference>
<gene>
    <name evidence="2" type="ORF">J2I48_23755</name>
</gene>
<dbReference type="InterPro" id="IPR011050">
    <property type="entry name" value="Pectin_lyase_fold/virulence"/>
</dbReference>
<sequence>MTHALRLTTAVLLVAFLTASTYQTALAQVTRYVSTTGISDPVTAFSWATSTNNLQWAIDVSSAGDVVWVAAGTYKPTATTNRTVSFSMKNGVAIYGGFRGNETALNQRPAVNPVTSQPSNTILSGDIGTPGDPADNSFHVISNRGNTQTGLTNTAMLDGFVITAGNAVTTNTSNPNDDLNNSGGGIYNGAFGGTCNPTIRNCLFQNNFALFGAGMGNDGYGQGTASPQLTNCLFQNNTAFTSGGALFNNGNFGTSSPMLTNCLFRANIALPSVSVPTTSGGAIYNLGAQGRSSPVLTNCGFLANRASVGGAMYNDALSGLSEAQLTNCAFQSNSATTGGAIHNQGGLTGVSRPALANSVFWNNGGTNTFSNDEASITTAYCLFESAVTGYNAGTGNLTNAAASPFKNTTSIALTAGSAAINVGNPASVTTASSPYSALALPTTDLVGNPRIVQNRVDMGAVEYTLSLLTAANPNPICAGSTVALSVTASEGRSPYSYTWVAPAGISLSGTSTSAVSASVGGGLSGVQTLTVLVADATTPTPLVNIGLVELLVNARSAATLSATPGSVLGCAQTIIALTATGGAPYTFTRLGGGAGIVSQNTTQGTAIINAPGTYSVVATGASGCTASAGVVITQNRTPPGATLTAIPSATLTCAQASLTLTATGNGAYAFSRVGGGAGIVTQNALAGTAVVNAAGTYSVTVTNTTTGCFSTTTLAISQNTATPLAILSPASTSVCAPGSVTLTATAGAATYAFSGPGGFSQNGSNNSIVVSQSGSYTVLVTGANGCTATGTASVTIQPRPSAPTLTPGTTFTTLNSTTPFDLTGLVQPATPPNTLAFYSMGGLLSPPNANVSTAGIQSFSVVQISAFGCFSPDTPFSLTVISPLPPVSYTLCRGDQLVLNVLPSGGRYEWYKNGQTAANKLLDVVGVQRGTTTASLTLVSVQTNATYYAKTFAANSSFSWSGPFAVVIGNCGSRVGTETTEASLQVRMSPNPLIANTLRATVSGAGGQRLTLQLLDLQGKPVLEQTWPEAAEQQAVEWNVSQQPAGMLLLRATTDRQSQTVKVLKE</sequence>
<comment type="caution">
    <text evidence="2">The sequence shown here is derived from an EMBL/GenBank/DDBJ whole genome shotgun (WGS) entry which is preliminary data.</text>
</comment>
<feature type="signal peptide" evidence="1">
    <location>
        <begin position="1"/>
        <end position="27"/>
    </location>
</feature>
<dbReference type="AlphaFoldDB" id="A0A939K0C3"/>
<dbReference type="Proteomes" id="UP000664795">
    <property type="component" value="Unassembled WGS sequence"/>
</dbReference>
<accession>A0A939K0C3</accession>
<name>A0A939K0C3_9BACT</name>
<dbReference type="InterPro" id="IPR012334">
    <property type="entry name" value="Pectin_lyas_fold"/>
</dbReference>
<keyword evidence="1" id="KW-0732">Signal</keyword>
<proteinExistence type="predicted"/>
<dbReference type="InterPro" id="IPR026444">
    <property type="entry name" value="Secre_tail"/>
</dbReference>
<dbReference type="RefSeq" id="WP_207338008.1">
    <property type="nucleotide sequence ID" value="NZ_JAFMYU010000025.1"/>
</dbReference>
<dbReference type="SUPFAM" id="SSF51126">
    <property type="entry name" value="Pectin lyase-like"/>
    <property type="match status" value="1"/>
</dbReference>
<dbReference type="NCBIfam" id="TIGR04183">
    <property type="entry name" value="Por_Secre_tail"/>
    <property type="match status" value="1"/>
</dbReference>
<evidence type="ECO:0000313" key="2">
    <source>
        <dbReference type="EMBL" id="MBO0934044.1"/>
    </source>
</evidence>
<dbReference type="InterPro" id="IPR059226">
    <property type="entry name" value="Choice_anch_Q_dom"/>
</dbReference>